<dbReference type="Pfam" id="PF03781">
    <property type="entry name" value="FGE-sulfatase"/>
    <property type="match status" value="1"/>
</dbReference>
<feature type="domain" description="Sulfatase-modifying factor enzyme-like" evidence="1">
    <location>
        <begin position="46"/>
        <end position="129"/>
    </location>
</feature>
<dbReference type="Gene3D" id="3.90.1580.10">
    <property type="entry name" value="paralog of FGE (formylglycine-generating enzyme)"/>
    <property type="match status" value="1"/>
</dbReference>
<reference evidence="2" key="1">
    <citation type="journal article" date="2014" name="Front. Microbiol.">
        <title>High frequency of phylogenetically diverse reductive dehalogenase-homologous genes in deep subseafloor sedimentary metagenomes.</title>
        <authorList>
            <person name="Kawai M."/>
            <person name="Futagami T."/>
            <person name="Toyoda A."/>
            <person name="Takaki Y."/>
            <person name="Nishi S."/>
            <person name="Hori S."/>
            <person name="Arai W."/>
            <person name="Tsubouchi T."/>
            <person name="Morono Y."/>
            <person name="Uchiyama I."/>
            <person name="Ito T."/>
            <person name="Fujiyama A."/>
            <person name="Inagaki F."/>
            <person name="Takami H."/>
        </authorList>
    </citation>
    <scope>NUCLEOTIDE SEQUENCE</scope>
    <source>
        <strain evidence="2">Expedition CK06-06</strain>
    </source>
</reference>
<dbReference type="EMBL" id="BARU01030038">
    <property type="protein sequence ID" value="GAH73853.1"/>
    <property type="molecule type" value="Genomic_DNA"/>
</dbReference>
<proteinExistence type="predicted"/>
<dbReference type="AlphaFoldDB" id="X1JVN7"/>
<feature type="non-terminal residue" evidence="2">
    <location>
        <position position="1"/>
    </location>
</feature>
<accession>X1JVN7</accession>
<dbReference type="InterPro" id="IPR042095">
    <property type="entry name" value="SUMF_sf"/>
</dbReference>
<gene>
    <name evidence="2" type="ORF">S03H2_47718</name>
</gene>
<dbReference type="InterPro" id="IPR016187">
    <property type="entry name" value="CTDL_fold"/>
</dbReference>
<comment type="caution">
    <text evidence="2">The sequence shown here is derived from an EMBL/GenBank/DDBJ whole genome shotgun (WGS) entry which is preliminary data.</text>
</comment>
<dbReference type="PANTHER" id="PTHR23150:SF19">
    <property type="entry name" value="FORMYLGLYCINE-GENERATING ENZYME"/>
    <property type="match status" value="1"/>
</dbReference>
<name>X1JVN7_9ZZZZ</name>
<sequence length="131" mass="14430">DSWVANAANYNGSGDPYESGIYPWTTPVGYFGGGDHGGAYQTADGRSPYGAHDMAGNVWDWVNDWYDANYYSLYPVDEWPPDPQGPESDTFRVQRGGCWNRGPGFVRASNRHGNAPDDRGTIVGFRCVRDG</sequence>
<dbReference type="SUPFAM" id="SSF56436">
    <property type="entry name" value="C-type lectin-like"/>
    <property type="match status" value="1"/>
</dbReference>
<dbReference type="GO" id="GO:0120147">
    <property type="term" value="F:formylglycine-generating oxidase activity"/>
    <property type="evidence" value="ECO:0007669"/>
    <property type="project" value="TreeGrafter"/>
</dbReference>
<dbReference type="InterPro" id="IPR051043">
    <property type="entry name" value="Sulfatase_Mod_Factor_Kinase"/>
</dbReference>
<evidence type="ECO:0000259" key="1">
    <source>
        <dbReference type="Pfam" id="PF03781"/>
    </source>
</evidence>
<organism evidence="2">
    <name type="scientific">marine sediment metagenome</name>
    <dbReference type="NCBI Taxonomy" id="412755"/>
    <lineage>
        <taxon>unclassified sequences</taxon>
        <taxon>metagenomes</taxon>
        <taxon>ecological metagenomes</taxon>
    </lineage>
</organism>
<protein>
    <recommendedName>
        <fullName evidence="1">Sulfatase-modifying factor enzyme-like domain-containing protein</fullName>
    </recommendedName>
</protein>
<dbReference type="PANTHER" id="PTHR23150">
    <property type="entry name" value="SULFATASE MODIFYING FACTOR 1, 2"/>
    <property type="match status" value="1"/>
</dbReference>
<dbReference type="InterPro" id="IPR005532">
    <property type="entry name" value="SUMF_dom"/>
</dbReference>
<evidence type="ECO:0000313" key="2">
    <source>
        <dbReference type="EMBL" id="GAH73853.1"/>
    </source>
</evidence>